<organism evidence="2">
    <name type="scientific">marine sediment metagenome</name>
    <dbReference type="NCBI Taxonomy" id="412755"/>
    <lineage>
        <taxon>unclassified sequences</taxon>
        <taxon>metagenomes</taxon>
        <taxon>ecological metagenomes</taxon>
    </lineage>
</organism>
<keyword evidence="1" id="KW-0472">Membrane</keyword>
<name>X0WG95_9ZZZZ</name>
<accession>X0WG95</accession>
<feature type="transmembrane region" description="Helical" evidence="1">
    <location>
        <begin position="21"/>
        <end position="45"/>
    </location>
</feature>
<evidence type="ECO:0000313" key="2">
    <source>
        <dbReference type="EMBL" id="GAG11736.1"/>
    </source>
</evidence>
<protein>
    <submittedName>
        <fullName evidence="2">Uncharacterized protein</fullName>
    </submittedName>
</protein>
<evidence type="ECO:0000256" key="1">
    <source>
        <dbReference type="SAM" id="Phobius"/>
    </source>
</evidence>
<proteinExistence type="predicted"/>
<dbReference type="EMBL" id="BARS01024778">
    <property type="protein sequence ID" value="GAG11736.1"/>
    <property type="molecule type" value="Genomic_DNA"/>
</dbReference>
<dbReference type="AlphaFoldDB" id="X0WG95"/>
<reference evidence="2" key="1">
    <citation type="journal article" date="2014" name="Front. Microbiol.">
        <title>High frequency of phylogenetically diverse reductive dehalogenase-homologous genes in deep subseafloor sedimentary metagenomes.</title>
        <authorList>
            <person name="Kawai M."/>
            <person name="Futagami T."/>
            <person name="Toyoda A."/>
            <person name="Takaki Y."/>
            <person name="Nishi S."/>
            <person name="Hori S."/>
            <person name="Arai W."/>
            <person name="Tsubouchi T."/>
            <person name="Morono Y."/>
            <person name="Uchiyama I."/>
            <person name="Ito T."/>
            <person name="Fujiyama A."/>
            <person name="Inagaki F."/>
            <person name="Takami H."/>
        </authorList>
    </citation>
    <scope>NUCLEOTIDE SEQUENCE</scope>
    <source>
        <strain evidence="2">Expedition CK06-06</strain>
    </source>
</reference>
<keyword evidence="1" id="KW-1133">Transmembrane helix</keyword>
<keyword evidence="1" id="KW-0812">Transmembrane</keyword>
<sequence>MENQTDKTFKERLVIVWKSRAFNVWMDCIRILTLILLIFIIYTLLTEIAFIKLLNSDVCAICMNKTGATCWMP</sequence>
<gene>
    <name evidence="2" type="ORF">S01H1_39279</name>
</gene>
<comment type="caution">
    <text evidence="2">The sequence shown here is derived from an EMBL/GenBank/DDBJ whole genome shotgun (WGS) entry which is preliminary data.</text>
</comment>